<dbReference type="Pfam" id="PF07386">
    <property type="entry name" value="DUF1499"/>
    <property type="match status" value="1"/>
</dbReference>
<evidence type="ECO:0000313" key="1">
    <source>
        <dbReference type="EMBL" id="CAA9355675.1"/>
    </source>
</evidence>
<accession>A0A6J4MC25</accession>
<evidence type="ECO:0008006" key="2">
    <source>
        <dbReference type="Google" id="ProtNLM"/>
    </source>
</evidence>
<dbReference type="EMBL" id="CADCTW010000187">
    <property type="protein sequence ID" value="CAA9355675.1"/>
    <property type="molecule type" value="Genomic_DNA"/>
</dbReference>
<reference evidence="1" key="1">
    <citation type="submission" date="2020-02" db="EMBL/GenBank/DDBJ databases">
        <authorList>
            <person name="Meier V. D."/>
        </authorList>
    </citation>
    <scope>NUCLEOTIDE SEQUENCE</scope>
    <source>
        <strain evidence="1">AVDCRST_MAG68</strain>
    </source>
</reference>
<name>A0A6J4MC25_9BACT</name>
<organism evidence="1">
    <name type="scientific">uncultured Gemmatimonadota bacterium</name>
    <dbReference type="NCBI Taxonomy" id="203437"/>
    <lineage>
        <taxon>Bacteria</taxon>
        <taxon>Pseudomonadati</taxon>
        <taxon>Gemmatimonadota</taxon>
        <taxon>environmental samples</taxon>
    </lineage>
</organism>
<gene>
    <name evidence="1" type="ORF">AVDCRST_MAG68-4409</name>
</gene>
<sequence length="131" mass="14214">MGIWTALTRNAAQTRPDAADPRLRGRAYPVPFAAVWDAALATARAMPRWTVAEPDARSGTIRAEAHTALWKFTDDVAIHISLDDKGLTRVDLRSSSRVGRADLGTNARRVARFLHALDARLAAGGGAEKNR</sequence>
<dbReference type="AlphaFoldDB" id="A0A6J4MC25"/>
<protein>
    <recommendedName>
        <fullName evidence="2">DUF1499 domain-containing protein</fullName>
    </recommendedName>
</protein>
<dbReference type="InterPro" id="IPR010865">
    <property type="entry name" value="DUF1499"/>
</dbReference>
<proteinExistence type="predicted"/>